<dbReference type="Proteomes" id="UP000646749">
    <property type="component" value="Unassembled WGS sequence"/>
</dbReference>
<proteinExistence type="predicted"/>
<evidence type="ECO:0000313" key="3">
    <source>
        <dbReference type="Proteomes" id="UP000646749"/>
    </source>
</evidence>
<evidence type="ECO:0000313" key="2">
    <source>
        <dbReference type="EMBL" id="GIG86282.1"/>
    </source>
</evidence>
<reference evidence="2 3" key="1">
    <citation type="submission" date="2021-01" db="EMBL/GenBank/DDBJ databases">
        <title>Whole genome shotgun sequence of Plantactinospora endophytica NBRC 110450.</title>
        <authorList>
            <person name="Komaki H."/>
            <person name="Tamura T."/>
        </authorList>
    </citation>
    <scope>NUCLEOTIDE SEQUENCE [LARGE SCALE GENOMIC DNA]</scope>
    <source>
        <strain evidence="2 3">NBRC 110450</strain>
    </source>
</reference>
<dbReference type="RefSeq" id="WP_203864929.1">
    <property type="nucleotide sequence ID" value="NZ_BONW01000004.1"/>
</dbReference>
<dbReference type="Gene3D" id="3.30.559.30">
    <property type="entry name" value="Nonribosomal peptide synthetase, condensation domain"/>
    <property type="match status" value="1"/>
</dbReference>
<dbReference type="PANTHER" id="PTHR45527:SF1">
    <property type="entry name" value="FATTY ACID SYNTHASE"/>
    <property type="match status" value="1"/>
</dbReference>
<protein>
    <recommendedName>
        <fullName evidence="1">Condensation domain-containing protein</fullName>
    </recommendedName>
</protein>
<name>A0ABQ4DW11_9ACTN</name>
<dbReference type="Gene3D" id="3.30.559.10">
    <property type="entry name" value="Chloramphenicol acetyltransferase-like domain"/>
    <property type="match status" value="1"/>
</dbReference>
<dbReference type="EMBL" id="BONW01000004">
    <property type="protein sequence ID" value="GIG86282.1"/>
    <property type="molecule type" value="Genomic_DNA"/>
</dbReference>
<sequence length="432" mass="46277">MTARNSAVPTSRIGAARFPTTGAQAGLWFAAQRLGDTSAYHVVIAFTIEGDVDGTRLADAWRGLVERTAILGLRTALDDDGQVVQWFAGAPDTVSWFASPVSPPDGLDVDPAFLPYVLAPFDLDGGELCRIVAAPTADGRTVAVLVLHHLLVDGTSQPVIAERFARCLLGEPVEPAGPERYLELVELVRLAEVACLARDRERWISRTVDRLGAGWCWPPTVPGIAGHLRHRLDRTGVDRLRSVAERAGGSLFLGLVGAVHRSLSALGWDRTVVSVAASARPRGGGHDRVVGAFVNQVPLVAVHRPHDSLADLLAREVPGWRTDLAARALPQAGVADDARLARVGPNLNRVIVSERRSAGPTAYRWTGSGAVRSVSAELFVRGYEPKADIGVRFVRHSGHVAYDVEWSARLPPELAERLPTVLAAALAGGDDR</sequence>
<dbReference type="Pfam" id="PF00668">
    <property type="entry name" value="Condensation"/>
    <property type="match status" value="1"/>
</dbReference>
<gene>
    <name evidence="2" type="ORF">Pen02_12180</name>
</gene>
<comment type="caution">
    <text evidence="2">The sequence shown here is derived from an EMBL/GenBank/DDBJ whole genome shotgun (WGS) entry which is preliminary data.</text>
</comment>
<evidence type="ECO:0000259" key="1">
    <source>
        <dbReference type="Pfam" id="PF00668"/>
    </source>
</evidence>
<dbReference type="PANTHER" id="PTHR45527">
    <property type="entry name" value="NONRIBOSOMAL PEPTIDE SYNTHETASE"/>
    <property type="match status" value="1"/>
</dbReference>
<dbReference type="InterPro" id="IPR001242">
    <property type="entry name" value="Condensation_dom"/>
</dbReference>
<dbReference type="SUPFAM" id="SSF52777">
    <property type="entry name" value="CoA-dependent acyltransferases"/>
    <property type="match status" value="2"/>
</dbReference>
<accession>A0ABQ4DW11</accession>
<organism evidence="2 3">
    <name type="scientific">Plantactinospora endophytica</name>
    <dbReference type="NCBI Taxonomy" id="673535"/>
    <lineage>
        <taxon>Bacteria</taxon>
        <taxon>Bacillati</taxon>
        <taxon>Actinomycetota</taxon>
        <taxon>Actinomycetes</taxon>
        <taxon>Micromonosporales</taxon>
        <taxon>Micromonosporaceae</taxon>
        <taxon>Plantactinospora</taxon>
    </lineage>
</organism>
<keyword evidence="3" id="KW-1185">Reference proteome</keyword>
<feature type="domain" description="Condensation" evidence="1">
    <location>
        <begin position="19"/>
        <end position="315"/>
    </location>
</feature>
<dbReference type="InterPro" id="IPR023213">
    <property type="entry name" value="CAT-like_dom_sf"/>
</dbReference>